<feature type="binding site" evidence="7">
    <location>
        <position position="83"/>
    </location>
    <ligand>
        <name>substrate</name>
    </ligand>
</feature>
<evidence type="ECO:0000256" key="3">
    <source>
        <dbReference type="ARBA" id="ARBA00012967"/>
    </source>
</evidence>
<dbReference type="InterPro" id="IPR018177">
    <property type="entry name" value="L-lactate_DH_AS"/>
</dbReference>
<comment type="function">
    <text evidence="7">Catalyzes the conversion of lactate to pyruvate.</text>
</comment>
<dbReference type="PROSITE" id="PS00064">
    <property type="entry name" value="L_LDH"/>
    <property type="match status" value="1"/>
</dbReference>
<feature type="domain" description="Lactate/malate dehydrogenase C-terminal" evidence="9">
    <location>
        <begin position="146"/>
        <end position="311"/>
    </location>
</feature>
<dbReference type="NCBIfam" id="NF000824">
    <property type="entry name" value="PRK00066.1"/>
    <property type="match status" value="1"/>
</dbReference>
<dbReference type="InterPro" id="IPR036291">
    <property type="entry name" value="NAD(P)-bd_dom_sf"/>
</dbReference>
<dbReference type="PANTHER" id="PTHR43128:SF16">
    <property type="entry name" value="L-LACTATE DEHYDROGENASE"/>
    <property type="match status" value="1"/>
</dbReference>
<dbReference type="Pfam" id="PF02866">
    <property type="entry name" value="Ldh_1_C"/>
    <property type="match status" value="1"/>
</dbReference>
<dbReference type="InterPro" id="IPR011304">
    <property type="entry name" value="L-lactate_DH"/>
</dbReference>
<feature type="binding site" evidence="7">
    <location>
        <position position="35"/>
    </location>
    <ligand>
        <name>NAD(+)</name>
        <dbReference type="ChEBI" id="CHEBI:57540"/>
    </ligand>
</feature>
<dbReference type="Proteomes" id="UP001059252">
    <property type="component" value="Chromosome"/>
</dbReference>
<evidence type="ECO:0000313" key="10">
    <source>
        <dbReference type="EMBL" id="UVD81740.1"/>
    </source>
</evidence>
<proteinExistence type="inferred from homology"/>
<dbReference type="PIRSF" id="PIRSF000102">
    <property type="entry name" value="Lac_mal_DH"/>
    <property type="match status" value="1"/>
</dbReference>
<evidence type="ECO:0000256" key="6">
    <source>
        <dbReference type="ARBA" id="ARBA00049258"/>
    </source>
</evidence>
<gene>
    <name evidence="7" type="primary">ldh</name>
    <name evidence="10" type="ORF">NV226_00245</name>
</gene>
<dbReference type="InterPro" id="IPR022383">
    <property type="entry name" value="Lactate/malate_DH_C"/>
</dbReference>
<comment type="pathway">
    <text evidence="1 7">Fermentation; pyruvate fermentation to lactate; (S)-lactate from pyruvate: step 1/1.</text>
</comment>
<evidence type="ECO:0000259" key="8">
    <source>
        <dbReference type="Pfam" id="PF00056"/>
    </source>
</evidence>
<comment type="subcellular location">
    <subcellularLocation>
        <location evidence="7">Cytoplasm</location>
    </subcellularLocation>
</comment>
<keyword evidence="7" id="KW-0597">Phosphoprotein</keyword>
<dbReference type="SUPFAM" id="SSF56327">
    <property type="entry name" value="LDH C-terminal domain-like"/>
    <property type="match status" value="1"/>
</dbReference>
<dbReference type="Gene3D" id="3.40.50.720">
    <property type="entry name" value="NAD(P)-binding Rossmann-like Domain"/>
    <property type="match status" value="1"/>
</dbReference>
<dbReference type="InterPro" id="IPR001557">
    <property type="entry name" value="L-lactate/malate_DH"/>
</dbReference>
<feature type="binding site" evidence="7">
    <location>
        <begin position="119"/>
        <end position="121"/>
    </location>
    <ligand>
        <name>NAD(+)</name>
        <dbReference type="ChEBI" id="CHEBI:57540"/>
    </ligand>
</feature>
<dbReference type="GO" id="GO:0004459">
    <property type="term" value="F:L-lactate dehydrogenase (NAD+) activity"/>
    <property type="evidence" value="ECO:0007669"/>
    <property type="project" value="UniProtKB-EC"/>
</dbReference>
<feature type="binding site" evidence="7">
    <location>
        <position position="89"/>
    </location>
    <ligand>
        <name>substrate</name>
    </ligand>
</feature>
<sequence length="312" mass="33803">MKSKKIVLVGCGAVGTSFIYSAMNQGLANEYGLIDVFSDSMEGNAMDLEDVIASSHRDFNVYTTSYDQVGDADIIVITAGRPQKPGETRLDMVNDNVKIIRGIAQEIKKSGFNGITIIASNPVDIITYAYLQETGFEKSKVIGSGTILDTARLKREISKRLGFSTSSIDAYVIGEHGDSSVVAYSTISVAGIPFKQFEAEAGINESNYEELLETVVYKKAYEIIKRKRATYYGIGAALAALVRNIYANSKKVIVVGATLEGEYGLSGLNIGVPAIIGQNGIERVVELPLNEKEKEKLHKSAGVLKDILKQVI</sequence>
<feature type="binding site" evidence="7">
    <location>
        <position position="14"/>
    </location>
    <ligand>
        <name>NAD(+)</name>
        <dbReference type="ChEBI" id="CHEBI:57540"/>
    </ligand>
</feature>
<evidence type="ECO:0000256" key="1">
    <source>
        <dbReference type="ARBA" id="ARBA00004843"/>
    </source>
</evidence>
<dbReference type="InterPro" id="IPR001236">
    <property type="entry name" value="Lactate/malate_DH_N"/>
</dbReference>
<feature type="binding site" evidence="7">
    <location>
        <position position="66"/>
    </location>
    <ligand>
        <name>NAD(+)</name>
        <dbReference type="ChEBI" id="CHEBI:57540"/>
    </ligand>
</feature>
<dbReference type="EC" id="1.1.1.27" evidence="3 7"/>
<accession>A0ABY5R9S2</accession>
<comment type="caution">
    <text evidence="7">Lacks conserved residue(s) required for the propagation of feature annotation.</text>
</comment>
<dbReference type="PRINTS" id="PR00086">
    <property type="entry name" value="LLDHDRGNASE"/>
</dbReference>
<dbReference type="Pfam" id="PF00056">
    <property type="entry name" value="Ldh_1_N"/>
    <property type="match status" value="1"/>
</dbReference>
<evidence type="ECO:0000256" key="5">
    <source>
        <dbReference type="ARBA" id="ARBA00023027"/>
    </source>
</evidence>
<comment type="subunit">
    <text evidence="7">Homotetramer.</text>
</comment>
<evidence type="ECO:0000313" key="11">
    <source>
        <dbReference type="Proteomes" id="UP001059252"/>
    </source>
</evidence>
<dbReference type="InterPro" id="IPR015955">
    <property type="entry name" value="Lactate_DH/Glyco_Ohase_4_C"/>
</dbReference>
<dbReference type="PANTHER" id="PTHR43128">
    <property type="entry name" value="L-2-HYDROXYCARBOXYLATE DEHYDROGENASE (NAD(P)(+))"/>
    <property type="match status" value="1"/>
</dbReference>
<feature type="domain" description="Lactate/malate dehydrogenase N-terminal" evidence="8">
    <location>
        <begin position="5"/>
        <end position="143"/>
    </location>
</feature>
<feature type="binding site" evidence="7">
    <location>
        <begin position="121"/>
        <end position="124"/>
    </location>
    <ligand>
        <name>substrate</name>
    </ligand>
</feature>
<feature type="binding site" evidence="7">
    <location>
        <begin position="149"/>
        <end position="152"/>
    </location>
    <ligand>
        <name>substrate</name>
    </ligand>
</feature>
<feature type="modified residue" description="Phosphotyrosine" evidence="7">
    <location>
        <position position="221"/>
    </location>
</feature>
<dbReference type="Gene3D" id="3.90.110.10">
    <property type="entry name" value="Lactate dehydrogenase/glycoside hydrolase, family 4, C-terminal"/>
    <property type="match status" value="1"/>
</dbReference>
<keyword evidence="5 7" id="KW-0520">NAD</keyword>
<keyword evidence="4 7" id="KW-0560">Oxidoreductase</keyword>
<evidence type="ECO:0000256" key="7">
    <source>
        <dbReference type="HAMAP-Rule" id="MF_00488"/>
    </source>
</evidence>
<feature type="binding site" evidence="7">
    <location>
        <position position="230"/>
    </location>
    <ligand>
        <name>substrate</name>
    </ligand>
</feature>
<feature type="binding site" evidence="7">
    <location>
        <position position="144"/>
    </location>
    <ligand>
        <name>NAD(+)</name>
        <dbReference type="ChEBI" id="CHEBI:57540"/>
    </ligand>
</feature>
<dbReference type="NCBIfam" id="TIGR01771">
    <property type="entry name" value="L-LDH-NAD"/>
    <property type="match status" value="1"/>
</dbReference>
<feature type="active site" description="Proton acceptor" evidence="7">
    <location>
        <position position="176"/>
    </location>
</feature>
<organism evidence="10 11">
    <name type="scientific">Mycoplasma iguanae</name>
    <dbReference type="NCBI Taxonomy" id="292461"/>
    <lineage>
        <taxon>Bacteria</taxon>
        <taxon>Bacillati</taxon>
        <taxon>Mycoplasmatota</taxon>
        <taxon>Mollicutes</taxon>
        <taxon>Mycoplasmataceae</taxon>
        <taxon>Mycoplasma</taxon>
    </lineage>
</organism>
<dbReference type="RefSeq" id="WP_258210914.1">
    <property type="nucleotide sequence ID" value="NZ_CP102734.1"/>
</dbReference>
<keyword evidence="7" id="KW-0963">Cytoplasm</keyword>
<dbReference type="SUPFAM" id="SSF51735">
    <property type="entry name" value="NAD(P)-binding Rossmann-fold domains"/>
    <property type="match status" value="1"/>
</dbReference>
<comment type="catalytic activity">
    <reaction evidence="6 7">
        <text>(S)-lactate + NAD(+) = pyruvate + NADH + H(+)</text>
        <dbReference type="Rhea" id="RHEA:23444"/>
        <dbReference type="ChEBI" id="CHEBI:15361"/>
        <dbReference type="ChEBI" id="CHEBI:15378"/>
        <dbReference type="ChEBI" id="CHEBI:16651"/>
        <dbReference type="ChEBI" id="CHEBI:57540"/>
        <dbReference type="ChEBI" id="CHEBI:57945"/>
        <dbReference type="EC" id="1.1.1.27"/>
    </reaction>
</comment>
<name>A0ABY5R9S2_9MOLU</name>
<evidence type="ECO:0000256" key="2">
    <source>
        <dbReference type="ARBA" id="ARBA00006054"/>
    </source>
</evidence>
<keyword evidence="11" id="KW-1185">Reference proteome</keyword>
<comment type="similarity">
    <text evidence="2 7">Belongs to the LDH/MDH superfamily. LDH family.</text>
</comment>
<dbReference type="EMBL" id="CP102734">
    <property type="protein sequence ID" value="UVD81740.1"/>
    <property type="molecule type" value="Genomic_DNA"/>
</dbReference>
<dbReference type="HAMAP" id="MF_00488">
    <property type="entry name" value="Lactate_dehydrog"/>
    <property type="match status" value="1"/>
</dbReference>
<reference evidence="10" key="1">
    <citation type="submission" date="2022-08" db="EMBL/GenBank/DDBJ databases">
        <title>Complete genome of Mycoplasma iguanae type strain 2327.</title>
        <authorList>
            <person name="Spergser J."/>
        </authorList>
    </citation>
    <scope>NUCLEOTIDE SEQUENCE</scope>
    <source>
        <strain evidence="10">2327</strain>
    </source>
</reference>
<protein>
    <recommendedName>
        <fullName evidence="3 7">L-lactate dehydrogenase</fullName>
        <shortName evidence="7">L-LDH</shortName>
        <ecNumber evidence="3 7">1.1.1.27</ecNumber>
    </recommendedName>
</protein>
<evidence type="ECO:0000256" key="4">
    <source>
        <dbReference type="ARBA" id="ARBA00023002"/>
    </source>
</evidence>
<dbReference type="CDD" id="cd05291">
    <property type="entry name" value="HicDH_like"/>
    <property type="match status" value="1"/>
</dbReference>
<evidence type="ECO:0000259" key="9">
    <source>
        <dbReference type="Pfam" id="PF02866"/>
    </source>
</evidence>